<dbReference type="Pfam" id="PF05247">
    <property type="entry name" value="FlhD"/>
    <property type="match status" value="1"/>
</dbReference>
<dbReference type="EMBL" id="CP080096">
    <property type="protein sequence ID" value="QYD72046.1"/>
    <property type="molecule type" value="Genomic_DNA"/>
</dbReference>
<evidence type="ECO:0000256" key="6">
    <source>
        <dbReference type="ARBA" id="ARBA00023159"/>
    </source>
</evidence>
<evidence type="ECO:0000256" key="4">
    <source>
        <dbReference type="ARBA" id="ARBA00023125"/>
    </source>
</evidence>
<evidence type="ECO:0000256" key="3">
    <source>
        <dbReference type="ARBA" id="ARBA00023015"/>
    </source>
</evidence>
<keyword evidence="9" id="KW-0969">Cilium</keyword>
<evidence type="ECO:0000256" key="8">
    <source>
        <dbReference type="ARBA" id="ARBA00025431"/>
    </source>
</evidence>
<keyword evidence="10" id="KW-1185">Reference proteome</keyword>
<keyword evidence="9" id="KW-0966">Cell projection</keyword>
<dbReference type="Proteomes" id="UP000826462">
    <property type="component" value="Chromosome 2"/>
</dbReference>
<keyword evidence="7" id="KW-0804">Transcription</keyword>
<dbReference type="InterPro" id="IPR036194">
    <property type="entry name" value="FlhD_sf"/>
</dbReference>
<protein>
    <submittedName>
        <fullName evidence="9">Flagellar transcriptional regulator FlhD</fullName>
    </submittedName>
</protein>
<dbReference type="RefSeq" id="WP_219801474.1">
    <property type="nucleotide sequence ID" value="NZ_CP080096.1"/>
</dbReference>
<keyword evidence="1" id="KW-0963">Cytoplasm</keyword>
<dbReference type="InterPro" id="IPR023559">
    <property type="entry name" value="Flagellar_FlhD"/>
</dbReference>
<keyword evidence="5" id="KW-1015">Disulfide bond</keyword>
<proteinExistence type="predicted"/>
<evidence type="ECO:0000256" key="2">
    <source>
        <dbReference type="ARBA" id="ARBA00022795"/>
    </source>
</evidence>
<name>A0ABX8UTT3_9BURK</name>
<sequence>MPNDEDLLDMISDWNRTYLRLANRLILEDQRNGARIFGFSDEMTTLIGNLTPSQIDELASSLELVCQLHTGPASIFADILH</sequence>
<comment type="function">
    <text evidence="8">Functions in complex with FlhC as a master transcriptional regulator that regulates transcription of several flagellar and non-flagellar operons by binding to their promoter region. Activates expression of class 2 flagellar genes, including fliA, which is a flagellum-specific sigma factor that turns on the class 3 genes. Also regulates genes whose products function in a variety of physiological pathways.</text>
</comment>
<keyword evidence="6" id="KW-0010">Activator</keyword>
<dbReference type="Gene3D" id="1.10.4000.10">
    <property type="entry name" value="Flagellar transcriptional activator FlhD"/>
    <property type="match status" value="1"/>
</dbReference>
<keyword evidence="2" id="KW-1005">Bacterial flagellum biogenesis</keyword>
<keyword evidence="9" id="KW-0282">Flagellum</keyword>
<gene>
    <name evidence="9" type="ORF">KZJ38_34395</name>
</gene>
<keyword evidence="3" id="KW-0805">Transcription regulation</keyword>
<accession>A0ABX8UTT3</accession>
<reference evidence="9 10" key="1">
    <citation type="submission" date="2021-07" db="EMBL/GenBank/DDBJ databases">
        <title>Paraburkholderia edwinii protects Aspergillus sp. from phenazines by acting as a toxin sponge.</title>
        <authorList>
            <person name="Dahlstrom K.M."/>
            <person name="Newman D.K."/>
        </authorList>
    </citation>
    <scope>NUCLEOTIDE SEQUENCE [LARGE SCALE GENOMIC DNA]</scope>
    <source>
        <strain evidence="9 10">Pe01</strain>
    </source>
</reference>
<evidence type="ECO:0000256" key="1">
    <source>
        <dbReference type="ARBA" id="ARBA00022490"/>
    </source>
</evidence>
<dbReference type="SUPFAM" id="SSF63592">
    <property type="entry name" value="Flagellar transcriptional activator FlhD"/>
    <property type="match status" value="1"/>
</dbReference>
<evidence type="ECO:0000256" key="7">
    <source>
        <dbReference type="ARBA" id="ARBA00023163"/>
    </source>
</evidence>
<evidence type="ECO:0000256" key="5">
    <source>
        <dbReference type="ARBA" id="ARBA00023157"/>
    </source>
</evidence>
<keyword evidence="4" id="KW-0238">DNA-binding</keyword>
<evidence type="ECO:0000313" key="9">
    <source>
        <dbReference type="EMBL" id="QYD72046.1"/>
    </source>
</evidence>
<evidence type="ECO:0000313" key="10">
    <source>
        <dbReference type="Proteomes" id="UP000826462"/>
    </source>
</evidence>
<organism evidence="9 10">
    <name type="scientific">Paraburkholderia edwinii</name>
    <dbReference type="NCBI Taxonomy" id="2861782"/>
    <lineage>
        <taxon>Bacteria</taxon>
        <taxon>Pseudomonadati</taxon>
        <taxon>Pseudomonadota</taxon>
        <taxon>Betaproteobacteria</taxon>
        <taxon>Burkholderiales</taxon>
        <taxon>Burkholderiaceae</taxon>
        <taxon>Paraburkholderia</taxon>
    </lineage>
</organism>